<proteinExistence type="predicted"/>
<dbReference type="Proteomes" id="UP000236151">
    <property type="component" value="Unassembled WGS sequence"/>
</dbReference>
<dbReference type="InterPro" id="IPR017016">
    <property type="entry name" value="UCP033595"/>
</dbReference>
<reference evidence="2" key="1">
    <citation type="submission" date="2017-06" db="EMBL/GenBank/DDBJ databases">
        <title>Investigating the central metabolism of Clostridium thermosuccinogenes.</title>
        <authorList>
            <person name="Koendjbiharie J.G."/>
            <person name="Van Kranenburg R."/>
            <person name="Vriesendorp B."/>
        </authorList>
    </citation>
    <scope>NUCLEOTIDE SEQUENCE [LARGE SCALE GENOMIC DNA]</scope>
    <source>
        <strain evidence="2">DSM 5806</strain>
    </source>
</reference>
<protein>
    <submittedName>
        <fullName evidence="1">Uncharacterized protein</fullName>
    </submittedName>
</protein>
<sequence>MINRRLEKSLELSMNDGLSGDCAPIKLEYYILENEISDMDELTGKIAYGIEIVKKVDGKNDEVSTVKNLSCCKESVIRILDKLACNTVTPVGMPYVLDDMLGVLI</sequence>
<accession>A0A2K2FP89</accession>
<evidence type="ECO:0000313" key="1">
    <source>
        <dbReference type="EMBL" id="PNU00603.1"/>
    </source>
</evidence>
<keyword evidence="2" id="KW-1185">Reference proteome</keyword>
<gene>
    <name evidence="1" type="ORF">CDQ84_04985</name>
</gene>
<dbReference type="KEGG" id="cthd:CDO33_07480"/>
<dbReference type="Pfam" id="PF20124">
    <property type="entry name" value="DUF6514"/>
    <property type="match status" value="1"/>
</dbReference>
<dbReference type="EMBL" id="NIOJ01000008">
    <property type="protein sequence ID" value="PNU00603.1"/>
    <property type="molecule type" value="Genomic_DNA"/>
</dbReference>
<dbReference type="RefSeq" id="WP_103080632.1">
    <property type="nucleotide sequence ID" value="NZ_CP021850.1"/>
</dbReference>
<comment type="caution">
    <text evidence="1">The sequence shown here is derived from an EMBL/GenBank/DDBJ whole genome shotgun (WGS) entry which is preliminary data.</text>
</comment>
<dbReference type="AlphaFoldDB" id="A0A2K2FP89"/>
<organism evidence="1 2">
    <name type="scientific">Clostridium thermosuccinogenes</name>
    <dbReference type="NCBI Taxonomy" id="84032"/>
    <lineage>
        <taxon>Bacteria</taxon>
        <taxon>Bacillati</taxon>
        <taxon>Bacillota</taxon>
        <taxon>Clostridia</taxon>
        <taxon>Eubacteriales</taxon>
        <taxon>Clostridiaceae</taxon>
        <taxon>Clostridium</taxon>
    </lineage>
</organism>
<evidence type="ECO:0000313" key="2">
    <source>
        <dbReference type="Proteomes" id="UP000236151"/>
    </source>
</evidence>
<name>A0A2K2FP89_9CLOT</name>